<evidence type="ECO:0000259" key="2">
    <source>
        <dbReference type="Pfam" id="PF13369"/>
    </source>
</evidence>
<comment type="similarity">
    <text evidence="1">Belongs to the UPF0162 family.</text>
</comment>
<dbReference type="Pfam" id="PF13369">
    <property type="entry name" value="Transglut_core2"/>
    <property type="match status" value="1"/>
</dbReference>
<reference evidence="4" key="1">
    <citation type="submission" date="2017-04" db="EMBL/GenBank/DDBJ databases">
        <title>Function of individual gut microbiota members based on whole genome sequencing of pure cultures obtained from chicken caecum.</title>
        <authorList>
            <person name="Medvecky M."/>
            <person name="Cejkova D."/>
            <person name="Polansky O."/>
            <person name="Karasova D."/>
            <person name="Kubasova T."/>
            <person name="Cizek A."/>
            <person name="Rychlik I."/>
        </authorList>
    </citation>
    <scope>NUCLEOTIDE SEQUENCE [LARGE SCALE GENOMIC DNA]</scope>
    <source>
        <strain evidence="4">An273</strain>
    </source>
</reference>
<accession>A0A1Y4DBP5</accession>
<dbReference type="RefSeq" id="WP_087288473.1">
    <property type="nucleotide sequence ID" value="NZ_NFJD01000003.1"/>
</dbReference>
<dbReference type="Proteomes" id="UP000196368">
    <property type="component" value="Unassembled WGS sequence"/>
</dbReference>
<dbReference type="EMBL" id="NFJD01000003">
    <property type="protein sequence ID" value="OUO56496.1"/>
    <property type="molecule type" value="Genomic_DNA"/>
</dbReference>
<evidence type="ECO:0000313" key="3">
    <source>
        <dbReference type="EMBL" id="OUO56496.1"/>
    </source>
</evidence>
<comment type="caution">
    <text evidence="3">The sequence shown here is derived from an EMBL/GenBank/DDBJ whole genome shotgun (WGS) entry which is preliminary data.</text>
</comment>
<evidence type="ECO:0000256" key="1">
    <source>
        <dbReference type="ARBA" id="ARBA00007100"/>
    </source>
</evidence>
<name>A0A1Y4DBP5_9BACT</name>
<proteinExistence type="inferred from homology"/>
<evidence type="ECO:0000313" key="4">
    <source>
        <dbReference type="Proteomes" id="UP000196368"/>
    </source>
</evidence>
<protein>
    <recommendedName>
        <fullName evidence="2">Protein SirB1 N-terminal domain-containing protein</fullName>
    </recommendedName>
</protein>
<sequence length="281" mass="31713">MQILGHDGLKALIKLLETESDAYGPVLKSALADAIKANPAQVQQVMEEEFKTSAPRAVLNTLEEICWEDLSAALARFSAKINPDLEEGLALLSKFTSPTTARGDVSAPLDKMAASLRPVLLNAKNYTEIAVVLGHYIFQTEGFTPLQTNTDIKDISFARFLRKKRGSSLCVACLYACLGQRYGMDVSLVDLAGRVLVHVRDFAHLQSLFVDPLDNGKILTEADCRRYIRSRQIAWNDDFFTPLSSRQIIRRFIANMIYILNKLRDERRLKYLRNYLEIIKN</sequence>
<feature type="domain" description="Protein SirB1 N-terminal" evidence="2">
    <location>
        <begin position="105"/>
        <end position="253"/>
    </location>
</feature>
<organism evidence="3 4">
    <name type="scientific">Candidatus Avelusimicrobium gallicola</name>
    <dbReference type="NCBI Taxonomy" id="2562704"/>
    <lineage>
        <taxon>Bacteria</taxon>
        <taxon>Pseudomonadati</taxon>
        <taxon>Elusimicrobiota</taxon>
        <taxon>Elusimicrobia</taxon>
        <taxon>Elusimicrobiales</taxon>
        <taxon>Elusimicrobiaceae</taxon>
        <taxon>Candidatus Avelusimicrobium</taxon>
    </lineage>
</organism>
<dbReference type="InterPro" id="IPR032698">
    <property type="entry name" value="SirB1_N"/>
</dbReference>
<dbReference type="AlphaFoldDB" id="A0A1Y4DBP5"/>
<gene>
    <name evidence="3" type="ORF">B5F75_04695</name>
</gene>
<keyword evidence="4" id="KW-1185">Reference proteome</keyword>
<dbReference type="OrthoDB" id="188084at2"/>